<reference evidence="1 2" key="1">
    <citation type="submission" date="2016-08" db="EMBL/GenBank/DDBJ databases">
        <title>A Parts List for Fungal Cellulosomes Revealed by Comparative Genomics.</title>
        <authorList>
            <consortium name="DOE Joint Genome Institute"/>
            <person name="Haitjema C.H."/>
            <person name="Gilmore S.P."/>
            <person name="Henske J.K."/>
            <person name="Solomon K.V."/>
            <person name="De Groot R."/>
            <person name="Kuo A."/>
            <person name="Mondo S.J."/>
            <person name="Salamov A.A."/>
            <person name="Labutti K."/>
            <person name="Zhao Z."/>
            <person name="Chiniquy J."/>
            <person name="Barry K."/>
            <person name="Brewer H.M."/>
            <person name="Purvine S.O."/>
            <person name="Wright A.T."/>
            <person name="Boxma B."/>
            <person name="Van Alen T."/>
            <person name="Hackstein J.H."/>
            <person name="Baker S.E."/>
            <person name="Grigoriev I.V."/>
            <person name="O'Malley M.A."/>
        </authorList>
    </citation>
    <scope>NUCLEOTIDE SEQUENCE [LARGE SCALE GENOMIC DNA]</scope>
    <source>
        <strain evidence="1 2">S4</strain>
    </source>
</reference>
<gene>
    <name evidence="1" type="ORF">BCR32DRAFT_327501</name>
</gene>
<keyword evidence="2" id="KW-1185">Reference proteome</keyword>
<dbReference type="AlphaFoldDB" id="A0A1Y1X587"/>
<accession>A0A1Y1X587</accession>
<evidence type="ECO:0000313" key="1">
    <source>
        <dbReference type="EMBL" id="ORX80980.1"/>
    </source>
</evidence>
<dbReference type="EMBL" id="MCFG01000130">
    <property type="protein sequence ID" value="ORX80980.1"/>
    <property type="molecule type" value="Genomic_DNA"/>
</dbReference>
<name>A0A1Y1X587_9FUNG</name>
<comment type="caution">
    <text evidence="1">The sequence shown here is derived from an EMBL/GenBank/DDBJ whole genome shotgun (WGS) entry which is preliminary data.</text>
</comment>
<sequence length="430" mass="51114">MISFEDLEIYYEDEDIKAFYDEYNNNCNPIKLLEIAKRGILLYEPLNSLRLVHPYLVDISVLAHQNYIITNIDQYNRFKTLFLSGQYQDEFNHSLVFNLLIINKTFIDFYINDNEFIGYLMENESNDRFVNYNYVRVIHKLVEYGYVEEKIVKKFFSKDLQINSSLTGENALFSSLNGELDSFMNIIDRSNDVNEVFSSYEKENIENCEEILQLHNYFYLNDRIQEYQNILNECSLGNCENLENLVEKEEYNNIINLLLSNEGDLNQMDFIIGENQYQLDVLNKNKRNSLLLENINDINLIYLFKNNPGLFNKFDIHDSFEKFPMNFPIKIIQKYSNIFVNYTNHIHFESENQYLSELMNNCKNDEYIELLNNLGFINPDVLNSMSLYHKKYVNNYNMESFMNFKNDSVIDNELENSYYSNISIGTPFLS</sequence>
<organism evidence="1 2">
    <name type="scientific">Anaeromyces robustus</name>
    <dbReference type="NCBI Taxonomy" id="1754192"/>
    <lineage>
        <taxon>Eukaryota</taxon>
        <taxon>Fungi</taxon>
        <taxon>Fungi incertae sedis</taxon>
        <taxon>Chytridiomycota</taxon>
        <taxon>Chytridiomycota incertae sedis</taxon>
        <taxon>Neocallimastigomycetes</taxon>
        <taxon>Neocallimastigales</taxon>
        <taxon>Neocallimastigaceae</taxon>
        <taxon>Anaeromyces</taxon>
    </lineage>
</organism>
<evidence type="ECO:0000313" key="2">
    <source>
        <dbReference type="Proteomes" id="UP000193944"/>
    </source>
</evidence>
<dbReference type="OrthoDB" id="2145114at2759"/>
<dbReference type="Proteomes" id="UP000193944">
    <property type="component" value="Unassembled WGS sequence"/>
</dbReference>
<protein>
    <submittedName>
        <fullName evidence="1">Uncharacterized protein</fullName>
    </submittedName>
</protein>
<reference evidence="1 2" key="2">
    <citation type="submission" date="2016-08" db="EMBL/GenBank/DDBJ databases">
        <title>Pervasive Adenine N6-methylation of Active Genes in Fungi.</title>
        <authorList>
            <consortium name="DOE Joint Genome Institute"/>
            <person name="Mondo S.J."/>
            <person name="Dannebaum R.O."/>
            <person name="Kuo R.C."/>
            <person name="Labutti K."/>
            <person name="Haridas S."/>
            <person name="Kuo A."/>
            <person name="Salamov A."/>
            <person name="Ahrendt S.R."/>
            <person name="Lipzen A."/>
            <person name="Sullivan W."/>
            <person name="Andreopoulos W.B."/>
            <person name="Clum A."/>
            <person name="Lindquist E."/>
            <person name="Daum C."/>
            <person name="Ramamoorthy G.K."/>
            <person name="Gryganskyi A."/>
            <person name="Culley D."/>
            <person name="Magnuson J.K."/>
            <person name="James T.Y."/>
            <person name="O'Malley M.A."/>
            <person name="Stajich J.E."/>
            <person name="Spatafora J.W."/>
            <person name="Visel A."/>
            <person name="Grigoriev I.V."/>
        </authorList>
    </citation>
    <scope>NUCLEOTIDE SEQUENCE [LARGE SCALE GENOMIC DNA]</scope>
    <source>
        <strain evidence="1 2">S4</strain>
    </source>
</reference>
<proteinExistence type="predicted"/>